<accession>A0A1I7LEB0</accession>
<dbReference type="AlphaFoldDB" id="A0A1I7LEB0"/>
<gene>
    <name evidence="1" type="ORF">SAMN05421543_1417</name>
</gene>
<sequence length="67" mass="8208">MGFGIEIFLGRSLLDIINDYMFAIEARAQLAQCPRFRKCKSRKWQRRRNKQFYRILNGLKRLRRDDE</sequence>
<dbReference type="Proteomes" id="UP000183508">
    <property type="component" value="Unassembled WGS sequence"/>
</dbReference>
<proteinExistence type="predicted"/>
<organism evidence="1 2">
    <name type="scientific">Alicyclobacillus macrosporangiidus</name>
    <dbReference type="NCBI Taxonomy" id="392015"/>
    <lineage>
        <taxon>Bacteria</taxon>
        <taxon>Bacillati</taxon>
        <taxon>Bacillota</taxon>
        <taxon>Bacilli</taxon>
        <taxon>Bacillales</taxon>
        <taxon>Alicyclobacillaceae</taxon>
        <taxon>Alicyclobacillus</taxon>
    </lineage>
</organism>
<dbReference type="STRING" id="392015.SAMN05421543_1417"/>
<protein>
    <submittedName>
        <fullName evidence="1">Uncharacterized protein</fullName>
    </submittedName>
</protein>
<evidence type="ECO:0000313" key="2">
    <source>
        <dbReference type="Proteomes" id="UP000183508"/>
    </source>
</evidence>
<evidence type="ECO:0000313" key="1">
    <source>
        <dbReference type="EMBL" id="SFV08039.1"/>
    </source>
</evidence>
<keyword evidence="2" id="KW-1185">Reference proteome</keyword>
<name>A0A1I7LEB0_9BACL</name>
<dbReference type="EMBL" id="FPBV01000041">
    <property type="protein sequence ID" value="SFV08039.1"/>
    <property type="molecule type" value="Genomic_DNA"/>
</dbReference>
<reference evidence="2" key="1">
    <citation type="submission" date="2016-10" db="EMBL/GenBank/DDBJ databases">
        <authorList>
            <person name="Varghese N."/>
        </authorList>
    </citation>
    <scope>NUCLEOTIDE SEQUENCE [LARGE SCALE GENOMIC DNA]</scope>
    <source>
        <strain evidence="2">DSM 17980</strain>
    </source>
</reference>